<evidence type="ECO:0000313" key="2">
    <source>
        <dbReference type="Proteomes" id="UP000295264"/>
    </source>
</evidence>
<name>A0A484H174_SOUCH</name>
<dbReference type="AlphaFoldDB" id="A0A484H174"/>
<feature type="non-terminal residue" evidence="1">
    <location>
        <position position="1"/>
    </location>
</feature>
<dbReference type="Proteomes" id="UP000295264">
    <property type="component" value="Unassembled WGS sequence"/>
</dbReference>
<gene>
    <name evidence="1" type="ORF">DBR06_SOUSAS1510033</name>
</gene>
<dbReference type="EMBL" id="QWLN02001086">
    <property type="protein sequence ID" value="TEA41648.1"/>
    <property type="molecule type" value="Genomic_DNA"/>
</dbReference>
<organism evidence="1 2">
    <name type="scientific">Sousa chinensis</name>
    <name type="common">Indo-pacific humpbacked dolphin</name>
    <name type="synonym">Steno chinensis</name>
    <dbReference type="NCBI Taxonomy" id="103600"/>
    <lineage>
        <taxon>Eukaryota</taxon>
        <taxon>Metazoa</taxon>
        <taxon>Chordata</taxon>
        <taxon>Craniata</taxon>
        <taxon>Vertebrata</taxon>
        <taxon>Euteleostomi</taxon>
        <taxon>Mammalia</taxon>
        <taxon>Eutheria</taxon>
        <taxon>Laurasiatheria</taxon>
        <taxon>Artiodactyla</taxon>
        <taxon>Whippomorpha</taxon>
        <taxon>Cetacea</taxon>
        <taxon>Odontoceti</taxon>
        <taxon>Delphinidae</taxon>
        <taxon>Sousa</taxon>
    </lineage>
</organism>
<accession>A0A484H174</accession>
<keyword evidence="2" id="KW-1185">Reference proteome</keyword>
<sequence length="30" mass="3359">ESPKTVQHMVRDQSQDRLGLSTCLIASWTA</sequence>
<feature type="non-terminal residue" evidence="1">
    <location>
        <position position="30"/>
    </location>
</feature>
<protein>
    <submittedName>
        <fullName evidence="1">Uncharacterized protein</fullName>
    </submittedName>
</protein>
<evidence type="ECO:0000313" key="1">
    <source>
        <dbReference type="EMBL" id="TEA41648.1"/>
    </source>
</evidence>
<proteinExistence type="predicted"/>
<comment type="caution">
    <text evidence="1">The sequence shown here is derived from an EMBL/GenBank/DDBJ whole genome shotgun (WGS) entry which is preliminary data.</text>
</comment>
<reference evidence="1 2" key="1">
    <citation type="journal article" date="2018" name="Genomics">
        <title>Molecular footprints of inshore aquatic adaptation in Indo-Pacific humpback dolphin (Sousa chinensis).</title>
        <authorList>
            <person name="Ming Y."/>
            <person name="Jian J."/>
            <person name="Yu F."/>
            <person name="Yu X."/>
            <person name="Wang J."/>
            <person name="Liu W."/>
        </authorList>
    </citation>
    <scope>NUCLEOTIDE SEQUENCE [LARGE SCALE GENOMIC DNA]</scope>
    <source>
        <strain evidence="1">MY-2018</strain>
        <tissue evidence="1">Skin</tissue>
    </source>
</reference>